<feature type="region of interest" description="Disordered" evidence="5">
    <location>
        <begin position="485"/>
        <end position="508"/>
    </location>
</feature>
<dbReference type="PANTHER" id="PTHR46494:SF1">
    <property type="entry name" value="CORA FAMILY METAL ION TRANSPORTER (EUROFUNG)"/>
    <property type="match status" value="1"/>
</dbReference>
<keyword evidence="4 6" id="KW-0472">Membrane</keyword>
<dbReference type="PANTHER" id="PTHR46494">
    <property type="entry name" value="CORA FAMILY METAL ION TRANSPORTER (EUROFUNG)"/>
    <property type="match status" value="1"/>
</dbReference>
<dbReference type="Pfam" id="PF01544">
    <property type="entry name" value="CorA"/>
    <property type="match status" value="1"/>
</dbReference>
<evidence type="ECO:0000313" key="7">
    <source>
        <dbReference type="EMBL" id="KAK3178868.1"/>
    </source>
</evidence>
<evidence type="ECO:0000256" key="5">
    <source>
        <dbReference type="SAM" id="MobiDB-lite"/>
    </source>
</evidence>
<proteinExistence type="predicted"/>
<accession>A0AAD9ZJ04</accession>
<evidence type="ECO:0000313" key="8">
    <source>
        <dbReference type="Proteomes" id="UP001276659"/>
    </source>
</evidence>
<feature type="transmembrane region" description="Helical" evidence="6">
    <location>
        <begin position="697"/>
        <end position="715"/>
    </location>
</feature>
<feature type="transmembrane region" description="Helical" evidence="6">
    <location>
        <begin position="920"/>
        <end position="942"/>
    </location>
</feature>
<dbReference type="GO" id="GO:0000287">
    <property type="term" value="F:magnesium ion binding"/>
    <property type="evidence" value="ECO:0007669"/>
    <property type="project" value="TreeGrafter"/>
</dbReference>
<keyword evidence="3 6" id="KW-1133">Transmembrane helix</keyword>
<evidence type="ECO:0000256" key="2">
    <source>
        <dbReference type="ARBA" id="ARBA00022692"/>
    </source>
</evidence>
<dbReference type="EMBL" id="JASNWA010000003">
    <property type="protein sequence ID" value="KAK3178868.1"/>
    <property type="molecule type" value="Genomic_DNA"/>
</dbReference>
<feature type="compositionally biased region" description="Basic and acidic residues" evidence="5">
    <location>
        <begin position="28"/>
        <end position="37"/>
    </location>
</feature>
<dbReference type="GO" id="GO:0015095">
    <property type="term" value="F:magnesium ion transmembrane transporter activity"/>
    <property type="evidence" value="ECO:0007669"/>
    <property type="project" value="TreeGrafter"/>
</dbReference>
<protein>
    <submittedName>
        <fullName evidence="7">Uncharacterized protein</fullName>
    </submittedName>
</protein>
<dbReference type="InterPro" id="IPR002523">
    <property type="entry name" value="MgTranspt_CorA/ZnTranspt_ZntB"/>
</dbReference>
<feature type="compositionally biased region" description="Polar residues" evidence="5">
    <location>
        <begin position="485"/>
        <end position="495"/>
    </location>
</feature>
<keyword evidence="8" id="KW-1185">Reference proteome</keyword>
<dbReference type="Proteomes" id="UP001276659">
    <property type="component" value="Unassembled WGS sequence"/>
</dbReference>
<dbReference type="AlphaFoldDB" id="A0AAD9ZJ04"/>
<feature type="region of interest" description="Disordered" evidence="5">
    <location>
        <begin position="120"/>
        <end position="154"/>
    </location>
</feature>
<dbReference type="InterPro" id="IPR045863">
    <property type="entry name" value="CorA_TM1_TM2"/>
</dbReference>
<organism evidence="7 8">
    <name type="scientific">Lepraria neglecta</name>
    <dbReference type="NCBI Taxonomy" id="209136"/>
    <lineage>
        <taxon>Eukaryota</taxon>
        <taxon>Fungi</taxon>
        <taxon>Dikarya</taxon>
        <taxon>Ascomycota</taxon>
        <taxon>Pezizomycotina</taxon>
        <taxon>Lecanoromycetes</taxon>
        <taxon>OSLEUM clade</taxon>
        <taxon>Lecanoromycetidae</taxon>
        <taxon>Lecanorales</taxon>
        <taxon>Lecanorineae</taxon>
        <taxon>Stereocaulaceae</taxon>
        <taxon>Lepraria</taxon>
    </lineage>
</organism>
<dbReference type="SUPFAM" id="SSF144083">
    <property type="entry name" value="Magnesium transport protein CorA, transmembrane region"/>
    <property type="match status" value="1"/>
</dbReference>
<dbReference type="Gene3D" id="1.20.58.340">
    <property type="entry name" value="Magnesium transport protein CorA, transmembrane region"/>
    <property type="match status" value="1"/>
</dbReference>
<evidence type="ECO:0000256" key="3">
    <source>
        <dbReference type="ARBA" id="ARBA00022989"/>
    </source>
</evidence>
<feature type="compositionally biased region" description="Polar residues" evidence="5">
    <location>
        <begin position="134"/>
        <end position="145"/>
    </location>
</feature>
<evidence type="ECO:0000256" key="1">
    <source>
        <dbReference type="ARBA" id="ARBA00004651"/>
    </source>
</evidence>
<sequence length="1001" mass="111448">MTDSLKPQLSRSLSASSQDGGRQWARPSPDDGYKYNDVEISQEGMLTEPMSFPPAGSSPSAGSPPAPPTESLPSPTLAKSVDDQALGFADTVPYKPFIGQRPAGHRWAKVPDLEKGIISEEPSSADGQEKEGPTGSQNSGKQPSGSRPKPQKESGIRYIKLDWTMADDELLLKVGPPKPEPQEAELPKRVLWRHSEHKIISIEKLQDSLNDFESRGLSKGEVALTRRLLKRVHTISERPFVGGSFLTPTTSRYDSQDISKYTIDKTCIFFNFPYLCVANSRLRVYLKKGELEHPPRTLLQSHYRLNKTKERDKKQCIGLLEESVVRSCITEPDPKKSQISSKLTEDMIFVPQFWGLIVGLDTMITCGPIDDTALRSSAIQMTEPGSASEGNKLSLVRILFTDQGRLEDLMYPIEQCDSWFGLLNKQQQILGILGSDRDKANPDDYKFSHGGETVTIDNWASVLRKSRSSEALDLWMRKDIPQIKVQSAEESQSQGAGPPHQAHDISFSKDPSSHMVLPFLAWPVQDEFGEPDPLSTTERVDKFLRAIYIDLPTGDVMSVQERAMRPKLASAQRIAAKGRTEISTKTSAEVRRKWLAAGATGVESEMFRNFELVLLLFLPEPDKANSAPLELYWGAVDEVLGEFSKSRLIQPQVEKYSAMLSRIIFNARRLHQGVYCPGHNENPRPGPPADGDLSKGAILLAVMVDALGAVFHLLVETVEKFRADSRRTIDDMMEPKSKVSAYGKEACQLLETARDQLIREADGIANANSIGPVVTPEAITITILQRLVSGVFRNGSVEIIGLYEECLEYLAFKVERQASRKLLQKINAFLEEIAIVNDVLKQQIRVLMGLRQSLNPAMFKTPSIARKLRYNFESKGIDKIVTTIQEQLRYCEELHERAKLLSEQNVQLVETLQDNINKAIFIFTLVTIIFLPLGFIAGYFGMNLAGITGTTRPASDFWFIAIPVTVGIVVICSIVAFKGEEVFFAVEGIPRLLTGLLSDRE</sequence>
<evidence type="ECO:0000256" key="4">
    <source>
        <dbReference type="ARBA" id="ARBA00023136"/>
    </source>
</evidence>
<dbReference type="GO" id="GO:0005886">
    <property type="term" value="C:plasma membrane"/>
    <property type="evidence" value="ECO:0007669"/>
    <property type="project" value="UniProtKB-SubCell"/>
</dbReference>
<keyword evidence="2 6" id="KW-0812">Transmembrane</keyword>
<gene>
    <name evidence="7" type="ORF">OEA41_001005</name>
</gene>
<dbReference type="GO" id="GO:0050897">
    <property type="term" value="F:cobalt ion binding"/>
    <property type="evidence" value="ECO:0007669"/>
    <property type="project" value="TreeGrafter"/>
</dbReference>
<feature type="transmembrane region" description="Helical" evidence="6">
    <location>
        <begin position="957"/>
        <end position="977"/>
    </location>
</feature>
<dbReference type="GO" id="GO:0015087">
    <property type="term" value="F:cobalt ion transmembrane transporter activity"/>
    <property type="evidence" value="ECO:0007669"/>
    <property type="project" value="TreeGrafter"/>
</dbReference>
<evidence type="ECO:0000256" key="6">
    <source>
        <dbReference type="SAM" id="Phobius"/>
    </source>
</evidence>
<comment type="subcellular location">
    <subcellularLocation>
        <location evidence="1">Cell membrane</location>
        <topology evidence="1">Multi-pass membrane protein</topology>
    </subcellularLocation>
</comment>
<feature type="compositionally biased region" description="Polar residues" evidence="5">
    <location>
        <begin position="1"/>
        <end position="20"/>
    </location>
</feature>
<comment type="caution">
    <text evidence="7">The sequence shown here is derived from an EMBL/GenBank/DDBJ whole genome shotgun (WGS) entry which is preliminary data.</text>
</comment>
<reference evidence="7" key="1">
    <citation type="submission" date="2022-11" db="EMBL/GenBank/DDBJ databases">
        <title>Chromosomal genome sequence assembly and mating type (MAT) locus characterization of the leprose asexual lichenized fungus Lepraria neglecta (Nyl.) Erichsen.</title>
        <authorList>
            <person name="Allen J.L."/>
            <person name="Pfeffer B."/>
        </authorList>
    </citation>
    <scope>NUCLEOTIDE SEQUENCE</scope>
    <source>
        <strain evidence="7">Allen 5258</strain>
    </source>
</reference>
<name>A0AAD9ZJ04_9LECA</name>
<feature type="region of interest" description="Disordered" evidence="5">
    <location>
        <begin position="1"/>
        <end position="84"/>
    </location>
</feature>